<dbReference type="EMBL" id="JAUHJS010000010">
    <property type="protein sequence ID" value="MDN4166984.1"/>
    <property type="molecule type" value="Genomic_DNA"/>
</dbReference>
<reference evidence="1" key="1">
    <citation type="submission" date="2023-06" db="EMBL/GenBank/DDBJ databases">
        <title>Cytophagales bacterium Strain LB-30, isolated from soil.</title>
        <authorList>
            <person name="Liu B."/>
        </authorList>
    </citation>
    <scope>NUCLEOTIDE SEQUENCE</scope>
    <source>
        <strain evidence="1">LB-30</strain>
    </source>
</reference>
<accession>A0ABT8F9E5</accession>
<proteinExistence type="predicted"/>
<dbReference type="RefSeq" id="WP_320005523.1">
    <property type="nucleotide sequence ID" value="NZ_JAUHJS010000010.1"/>
</dbReference>
<evidence type="ECO:0000313" key="2">
    <source>
        <dbReference type="Proteomes" id="UP001168552"/>
    </source>
</evidence>
<keyword evidence="2" id="KW-1185">Reference proteome</keyword>
<protein>
    <submittedName>
        <fullName evidence="1">Uncharacterized protein</fullName>
    </submittedName>
</protein>
<gene>
    <name evidence="1" type="ORF">QWY31_15845</name>
</gene>
<dbReference type="Proteomes" id="UP001168552">
    <property type="component" value="Unassembled WGS sequence"/>
</dbReference>
<comment type="caution">
    <text evidence="1">The sequence shown here is derived from an EMBL/GenBank/DDBJ whole genome shotgun (WGS) entry which is preliminary data.</text>
</comment>
<name>A0ABT8F9E5_9BACT</name>
<evidence type="ECO:0000313" key="1">
    <source>
        <dbReference type="EMBL" id="MDN4166984.1"/>
    </source>
</evidence>
<sequence>MANEKPIGYIKAKGGFLVYICEREDVLKEVVLKSRKIGGNILLIEDEEYLPMGCYRVRTAVYRSDLYDSLVAIQIQKEKQKQDSIETARNQFIEEYKDRDAEITLYIFRDDFVGSALPYYLEIGDQIIGSAPVGFRRKVYLSRAGLTEIYISGTSSETEEMLFLPKQTYYLELKLGFMGVPIIKMVDNKEGAKVFGHVIK</sequence>
<organism evidence="1 2">
    <name type="scientific">Shiella aurantiaca</name>
    <dbReference type="NCBI Taxonomy" id="3058365"/>
    <lineage>
        <taxon>Bacteria</taxon>
        <taxon>Pseudomonadati</taxon>
        <taxon>Bacteroidota</taxon>
        <taxon>Cytophagia</taxon>
        <taxon>Cytophagales</taxon>
        <taxon>Shiellaceae</taxon>
        <taxon>Shiella</taxon>
    </lineage>
</organism>